<dbReference type="PANTHER" id="PTHR48207">
    <property type="entry name" value="SUCCINATE--HYDROXYMETHYLGLUTARATE COA-TRANSFERASE"/>
    <property type="match status" value="1"/>
</dbReference>
<dbReference type="AlphaFoldDB" id="A0A0N9U8B9"/>
<dbReference type="PATRIC" id="fig|33050.5.peg.445"/>
<sequence>MMGMADGKAMLTGLKVVDLTTVVFGPYCTHILAELGADVIKVEVPGSGDSFRWSGKAAATHGMAPAFMAINGSKQSIALDLKTAADLETMKKLLSDADVFVLNVRGKAAERLGLDYEAVKAIKPDIIYAHCVGFGQDGPYADLQAYDDVIQAASGTATLLPRVDGDPRARYLPSLIADKVAGLHGAHAVLAAIIHHMRTGEGQLVEIPMFEVFTNFMLLEHLGGLAFDPPNAPVGYFRQIDPDRQPFPTSDGYVSIVAYTDESWSRIFELLGNPGFLDQDAFATRKARGRNLPLLYREIARLTPGFTTADLVARCHAAQIPAQPVRDLADIMNDPHLAATGFFEAYEHPTEGRCFRMGHPVRFGVSLGGAGKVAPAIGEQSEEIRRSISG</sequence>
<dbReference type="Proteomes" id="UP000058074">
    <property type="component" value="Chromosome"/>
</dbReference>
<evidence type="ECO:0000313" key="3">
    <source>
        <dbReference type="Proteomes" id="UP000058074"/>
    </source>
</evidence>
<dbReference type="InterPro" id="IPR003673">
    <property type="entry name" value="CoA-Trfase_fam_III"/>
</dbReference>
<dbReference type="EMBL" id="CP012700">
    <property type="protein sequence ID" value="ALH79214.1"/>
    <property type="molecule type" value="Genomic_DNA"/>
</dbReference>
<dbReference type="InterPro" id="IPR023606">
    <property type="entry name" value="CoA-Trfase_III_dom_1_sf"/>
</dbReference>
<dbReference type="InterPro" id="IPR050483">
    <property type="entry name" value="CoA-transferase_III_domain"/>
</dbReference>
<evidence type="ECO:0000313" key="2">
    <source>
        <dbReference type="EMBL" id="ALH79214.1"/>
    </source>
</evidence>
<dbReference type="RefSeq" id="WP_231732804.1">
    <property type="nucleotide sequence ID" value="NZ_CP012700.1"/>
</dbReference>
<evidence type="ECO:0000256" key="1">
    <source>
        <dbReference type="ARBA" id="ARBA00022679"/>
    </source>
</evidence>
<dbReference type="Gene3D" id="3.30.1540.10">
    <property type="entry name" value="formyl-coa transferase, domain 3"/>
    <property type="match status" value="1"/>
</dbReference>
<dbReference type="InterPro" id="IPR044855">
    <property type="entry name" value="CoA-Trfase_III_dom3_sf"/>
</dbReference>
<accession>A0A0N9U8B9</accession>
<keyword evidence="1" id="KW-0808">Transferase</keyword>
<dbReference type="GO" id="GO:0008410">
    <property type="term" value="F:CoA-transferase activity"/>
    <property type="evidence" value="ECO:0007669"/>
    <property type="project" value="TreeGrafter"/>
</dbReference>
<dbReference type="Gene3D" id="3.40.50.10540">
    <property type="entry name" value="Crotonobetainyl-coa:carnitine coa-transferase, domain 1"/>
    <property type="match status" value="1"/>
</dbReference>
<proteinExistence type="predicted"/>
<gene>
    <name evidence="2" type="ORF">AN936_02135</name>
</gene>
<dbReference type="SUPFAM" id="SSF89796">
    <property type="entry name" value="CoA-transferase family III (CaiB/BaiF)"/>
    <property type="match status" value="1"/>
</dbReference>
<organism evidence="2 3">
    <name type="scientific">Sphingopyxis macrogoltabida</name>
    <name type="common">Sphingomonas macrogoltabidus</name>
    <dbReference type="NCBI Taxonomy" id="33050"/>
    <lineage>
        <taxon>Bacteria</taxon>
        <taxon>Pseudomonadati</taxon>
        <taxon>Pseudomonadota</taxon>
        <taxon>Alphaproteobacteria</taxon>
        <taxon>Sphingomonadales</taxon>
        <taxon>Sphingomonadaceae</taxon>
        <taxon>Sphingopyxis</taxon>
    </lineage>
</organism>
<dbReference type="KEGG" id="smag:AN936_02135"/>
<dbReference type="PANTHER" id="PTHR48207:SF4">
    <property type="entry name" value="BLL6097 PROTEIN"/>
    <property type="match status" value="1"/>
</dbReference>
<dbReference type="Pfam" id="PF02515">
    <property type="entry name" value="CoA_transf_3"/>
    <property type="match status" value="1"/>
</dbReference>
<protein>
    <submittedName>
        <fullName evidence="2">Carnitine dehydratase</fullName>
    </submittedName>
</protein>
<reference evidence="2 3" key="1">
    <citation type="journal article" date="2015" name="Genome Announc.">
        <title>Complete Genome Sequence of Polypropylene Glycol- and Polyethylene Glycol-Degrading Sphingopyxis macrogoltabida Strain EY-1.</title>
        <authorList>
            <person name="Ohtsubo Y."/>
            <person name="Nagata Y."/>
            <person name="Numata M."/>
            <person name="Tsuchikane K."/>
            <person name="Hosoyama A."/>
            <person name="Yamazoe A."/>
            <person name="Tsuda M."/>
            <person name="Fujita N."/>
            <person name="Kawai F."/>
        </authorList>
    </citation>
    <scope>NUCLEOTIDE SEQUENCE [LARGE SCALE GENOMIC DNA]</scope>
    <source>
        <strain evidence="2 3">EY-1</strain>
    </source>
</reference>
<name>A0A0N9U8B9_SPHMC</name>